<feature type="domain" description="Ubiquitin-like" evidence="1">
    <location>
        <begin position="22"/>
        <end position="101"/>
    </location>
</feature>
<evidence type="ECO:0000313" key="3">
    <source>
        <dbReference type="EMBL" id="CAF1632466.1"/>
    </source>
</evidence>
<dbReference type="PROSITE" id="PS50053">
    <property type="entry name" value="UBIQUITIN_2"/>
    <property type="match status" value="1"/>
</dbReference>
<dbReference type="InterPro" id="IPR000626">
    <property type="entry name" value="Ubiquitin-like_dom"/>
</dbReference>
<dbReference type="Gene3D" id="3.10.20.90">
    <property type="entry name" value="Phosphatidylinositol 3-kinase Catalytic Subunit, Chain A, domain 1"/>
    <property type="match status" value="1"/>
</dbReference>
<evidence type="ECO:0000259" key="1">
    <source>
        <dbReference type="PROSITE" id="PS50053"/>
    </source>
</evidence>
<proteinExistence type="predicted"/>
<dbReference type="Proteomes" id="UP000663828">
    <property type="component" value="Unassembled WGS sequence"/>
</dbReference>
<evidence type="ECO:0000313" key="2">
    <source>
        <dbReference type="EMBL" id="CAF1102343.1"/>
    </source>
</evidence>
<accession>A0A814P3J5</accession>
<dbReference type="EMBL" id="CAJNOJ010000098">
    <property type="protein sequence ID" value="CAF1102343.1"/>
    <property type="molecule type" value="Genomic_DNA"/>
</dbReference>
<keyword evidence="4" id="KW-1185">Reference proteome</keyword>
<dbReference type="EMBL" id="CAJNOR010008383">
    <property type="protein sequence ID" value="CAF1632466.1"/>
    <property type="molecule type" value="Genomic_DNA"/>
</dbReference>
<reference evidence="2" key="1">
    <citation type="submission" date="2021-02" db="EMBL/GenBank/DDBJ databases">
        <authorList>
            <person name="Nowell W R."/>
        </authorList>
    </citation>
    <scope>NUCLEOTIDE SEQUENCE</scope>
</reference>
<gene>
    <name evidence="2" type="ORF">EDS130_LOCUS20052</name>
    <name evidence="3" type="ORF">XAT740_LOCUS51891</name>
</gene>
<dbReference type="OrthoDB" id="9989870at2759"/>
<dbReference type="InterPro" id="IPR029071">
    <property type="entry name" value="Ubiquitin-like_domsf"/>
</dbReference>
<dbReference type="AlphaFoldDB" id="A0A814P3J5"/>
<sequence>MSNYNPKTPMQTARPKNEHFYTKFQVHYAGDIHEIVLKTNQEPTCGDLAKALQQTYRVPMDKQMVYYRGQPLHHHSPSGYERPLARYGMFSGNLIRLVGKRGLI</sequence>
<dbReference type="SUPFAM" id="SSF54236">
    <property type="entry name" value="Ubiquitin-like"/>
    <property type="match status" value="1"/>
</dbReference>
<organism evidence="2 5">
    <name type="scientific">Adineta ricciae</name>
    <name type="common">Rotifer</name>
    <dbReference type="NCBI Taxonomy" id="249248"/>
    <lineage>
        <taxon>Eukaryota</taxon>
        <taxon>Metazoa</taxon>
        <taxon>Spiralia</taxon>
        <taxon>Gnathifera</taxon>
        <taxon>Rotifera</taxon>
        <taxon>Eurotatoria</taxon>
        <taxon>Bdelloidea</taxon>
        <taxon>Adinetida</taxon>
        <taxon>Adinetidae</taxon>
        <taxon>Adineta</taxon>
    </lineage>
</organism>
<evidence type="ECO:0000313" key="5">
    <source>
        <dbReference type="Proteomes" id="UP000663852"/>
    </source>
</evidence>
<evidence type="ECO:0000313" key="4">
    <source>
        <dbReference type="Proteomes" id="UP000663828"/>
    </source>
</evidence>
<name>A0A814P3J5_ADIRI</name>
<protein>
    <recommendedName>
        <fullName evidence="1">Ubiquitin-like domain-containing protein</fullName>
    </recommendedName>
</protein>
<dbReference type="Proteomes" id="UP000663852">
    <property type="component" value="Unassembled WGS sequence"/>
</dbReference>
<comment type="caution">
    <text evidence="2">The sequence shown here is derived from an EMBL/GenBank/DDBJ whole genome shotgun (WGS) entry which is preliminary data.</text>
</comment>